<keyword evidence="1" id="KW-0472">Membrane</keyword>
<keyword evidence="1" id="KW-1133">Transmembrane helix</keyword>
<evidence type="ECO:0000256" key="1">
    <source>
        <dbReference type="SAM" id="Phobius"/>
    </source>
</evidence>
<feature type="transmembrane region" description="Helical" evidence="1">
    <location>
        <begin position="456"/>
        <end position="481"/>
    </location>
</feature>
<gene>
    <name evidence="2" type="ORF">WMO26_06040</name>
</gene>
<protein>
    <submittedName>
        <fullName evidence="2">GldG family protein</fullName>
    </submittedName>
</protein>
<name>A0ABV1DZA3_9FIRM</name>
<proteinExistence type="predicted"/>
<keyword evidence="3" id="KW-1185">Reference proteome</keyword>
<dbReference type="RefSeq" id="WP_349218915.1">
    <property type="nucleotide sequence ID" value="NZ_JBBMFD010000007.1"/>
</dbReference>
<evidence type="ECO:0000313" key="2">
    <source>
        <dbReference type="EMBL" id="MEQ2440386.1"/>
    </source>
</evidence>
<keyword evidence="1" id="KW-0812">Transmembrane</keyword>
<organism evidence="2 3">
    <name type="scientific">Solibaculum intestinale</name>
    <dbReference type="NCBI Taxonomy" id="3133165"/>
    <lineage>
        <taxon>Bacteria</taxon>
        <taxon>Bacillati</taxon>
        <taxon>Bacillota</taxon>
        <taxon>Clostridia</taxon>
        <taxon>Eubacteriales</taxon>
        <taxon>Oscillospiraceae</taxon>
        <taxon>Solibaculum</taxon>
    </lineage>
</organism>
<dbReference type="EMBL" id="JBBMFD010000007">
    <property type="protein sequence ID" value="MEQ2440386.1"/>
    <property type="molecule type" value="Genomic_DNA"/>
</dbReference>
<dbReference type="Proteomes" id="UP001489509">
    <property type="component" value="Unassembled WGS sequence"/>
</dbReference>
<feature type="transmembrane region" description="Helical" evidence="1">
    <location>
        <begin position="12"/>
        <end position="35"/>
    </location>
</feature>
<sequence>MKQKFSKSRSFRYGGIATAITAGFIVVVVLLNVLATTLYERFPLGVDLTSDQKFTLSEEAVNYLADVDEDVVIYMLSPRETYEAYDESTGVPLNRLPRIADEISKANNHIKVEYIDLDANPTFAQKYSEETLSQLHIIIESAKRHFTISVYDLFDIQTSPTTGTQSVTGEKIELTLVSKILSCAMDTVPKVSFVTGHNEDTASLAAFKQLLSDNGYETNEISLGSDGIPEDTNFVVIAAPKLDYTAEELKVLDAFLAKDANNPTLMVTFSASYAPLDNFDAFLSEWGIKAGDGMLVETQQNRYFTNSPNIAIGNLGSSEYASSFASSQVPPVVANSKPIELLFTSKGNVTTESVVTTSNTAQTVDADGNPDETGTRAYDVLTVSKNTRYEGTTEFNANVVAVGSNDFFNASSIFSCINDDIIMKIYNSISGREGQDVAISTRTVSDTAISVTNTQAVWIGIVLFTVTVPLLLLIAGVVIWLRRRHL</sequence>
<evidence type="ECO:0000313" key="3">
    <source>
        <dbReference type="Proteomes" id="UP001489509"/>
    </source>
</evidence>
<comment type="caution">
    <text evidence="2">The sequence shown here is derived from an EMBL/GenBank/DDBJ whole genome shotgun (WGS) entry which is preliminary data.</text>
</comment>
<reference evidence="2 3" key="1">
    <citation type="submission" date="2024-03" db="EMBL/GenBank/DDBJ databases">
        <title>Human intestinal bacterial collection.</title>
        <authorList>
            <person name="Pauvert C."/>
            <person name="Hitch T.C.A."/>
            <person name="Clavel T."/>
        </authorList>
    </citation>
    <scope>NUCLEOTIDE SEQUENCE [LARGE SCALE GENOMIC DNA]</scope>
    <source>
        <strain evidence="2 3">CLA-JM-H44</strain>
    </source>
</reference>
<accession>A0ABV1DZA3</accession>